<accession>A0A6A6XIT2</accession>
<organism evidence="2 3">
    <name type="scientific">Melanomma pulvis-pyrius CBS 109.77</name>
    <dbReference type="NCBI Taxonomy" id="1314802"/>
    <lineage>
        <taxon>Eukaryota</taxon>
        <taxon>Fungi</taxon>
        <taxon>Dikarya</taxon>
        <taxon>Ascomycota</taxon>
        <taxon>Pezizomycotina</taxon>
        <taxon>Dothideomycetes</taxon>
        <taxon>Pleosporomycetidae</taxon>
        <taxon>Pleosporales</taxon>
        <taxon>Melanommataceae</taxon>
        <taxon>Melanomma</taxon>
    </lineage>
</organism>
<reference evidence="2" key="1">
    <citation type="journal article" date="2020" name="Stud. Mycol.">
        <title>101 Dothideomycetes genomes: a test case for predicting lifestyles and emergence of pathogens.</title>
        <authorList>
            <person name="Haridas S."/>
            <person name="Albert R."/>
            <person name="Binder M."/>
            <person name="Bloem J."/>
            <person name="Labutti K."/>
            <person name="Salamov A."/>
            <person name="Andreopoulos B."/>
            <person name="Baker S."/>
            <person name="Barry K."/>
            <person name="Bills G."/>
            <person name="Bluhm B."/>
            <person name="Cannon C."/>
            <person name="Castanera R."/>
            <person name="Culley D."/>
            <person name="Daum C."/>
            <person name="Ezra D."/>
            <person name="Gonzalez J."/>
            <person name="Henrissat B."/>
            <person name="Kuo A."/>
            <person name="Liang C."/>
            <person name="Lipzen A."/>
            <person name="Lutzoni F."/>
            <person name="Magnuson J."/>
            <person name="Mondo S."/>
            <person name="Nolan M."/>
            <person name="Ohm R."/>
            <person name="Pangilinan J."/>
            <person name="Park H.-J."/>
            <person name="Ramirez L."/>
            <person name="Alfaro M."/>
            <person name="Sun H."/>
            <person name="Tritt A."/>
            <person name="Yoshinaga Y."/>
            <person name="Zwiers L.-H."/>
            <person name="Turgeon B."/>
            <person name="Goodwin S."/>
            <person name="Spatafora J."/>
            <person name="Crous P."/>
            <person name="Grigoriev I."/>
        </authorList>
    </citation>
    <scope>NUCLEOTIDE SEQUENCE</scope>
    <source>
        <strain evidence="2">CBS 109.77</strain>
    </source>
</reference>
<dbReference type="AlphaFoldDB" id="A0A6A6XIT2"/>
<evidence type="ECO:0000313" key="2">
    <source>
        <dbReference type="EMBL" id="KAF2796104.1"/>
    </source>
</evidence>
<sequence length="147" mass="16076">MQFARASSFACPCSHSLSLSLSLYLCLSHRSPGLLHCWPCRGPGCSDTRRTPKNPPCAPSASGFRRGSARGRSSPMRAPTPYLVGSTDNIAVLRCIMHENNIAVGIASQPVAMIHSNFGAANFCFFPLPLSSFLFPLRHRRRVPMCR</sequence>
<feature type="compositionally biased region" description="Low complexity" evidence="1">
    <location>
        <begin position="59"/>
        <end position="78"/>
    </location>
</feature>
<proteinExistence type="predicted"/>
<gene>
    <name evidence="2" type="ORF">K505DRAFT_4626</name>
</gene>
<evidence type="ECO:0000256" key="1">
    <source>
        <dbReference type="SAM" id="MobiDB-lite"/>
    </source>
</evidence>
<keyword evidence="3" id="KW-1185">Reference proteome</keyword>
<name>A0A6A6XIT2_9PLEO</name>
<dbReference type="EMBL" id="MU001840">
    <property type="protein sequence ID" value="KAF2796104.1"/>
    <property type="molecule type" value="Genomic_DNA"/>
</dbReference>
<evidence type="ECO:0000313" key="3">
    <source>
        <dbReference type="Proteomes" id="UP000799757"/>
    </source>
</evidence>
<dbReference type="Proteomes" id="UP000799757">
    <property type="component" value="Unassembled WGS sequence"/>
</dbReference>
<protein>
    <submittedName>
        <fullName evidence="2">Uncharacterized protein</fullName>
    </submittedName>
</protein>
<feature type="region of interest" description="Disordered" evidence="1">
    <location>
        <begin position="48"/>
        <end position="78"/>
    </location>
</feature>